<dbReference type="AlphaFoldDB" id="A0A2P7B503"/>
<evidence type="ECO:0000313" key="1">
    <source>
        <dbReference type="EMBL" id="PSH61500.1"/>
    </source>
</evidence>
<name>A0A2P7B503_9HYPH</name>
<sequence length="87" mass="9494">MENVYFKSVTVESAYPGKLQNISSVGTAVKFLLNEWPGKPGKLHGLARQACLEALDGTVTGDMARSAFLEAATEANIYVENTSWVHY</sequence>
<proteinExistence type="predicted"/>
<dbReference type="OrthoDB" id="7950883at2"/>
<dbReference type="EMBL" id="PGGM01000012">
    <property type="protein sequence ID" value="PSH61500.1"/>
    <property type="molecule type" value="Genomic_DNA"/>
</dbReference>
<protein>
    <submittedName>
        <fullName evidence="1">DUF982 domain-containing protein</fullName>
    </submittedName>
</protein>
<keyword evidence="2" id="KW-1185">Reference proteome</keyword>
<dbReference type="RefSeq" id="WP_106666176.1">
    <property type="nucleotide sequence ID" value="NZ_PGGM01000012.1"/>
</dbReference>
<evidence type="ECO:0000313" key="2">
    <source>
        <dbReference type="Proteomes" id="UP000241764"/>
    </source>
</evidence>
<dbReference type="InterPro" id="IPR010385">
    <property type="entry name" value="DUF982"/>
</dbReference>
<organism evidence="1 2">
    <name type="scientific">Phyllobacterium sophorae</name>
    <dbReference type="NCBI Taxonomy" id="1520277"/>
    <lineage>
        <taxon>Bacteria</taxon>
        <taxon>Pseudomonadati</taxon>
        <taxon>Pseudomonadota</taxon>
        <taxon>Alphaproteobacteria</taxon>
        <taxon>Hyphomicrobiales</taxon>
        <taxon>Phyllobacteriaceae</taxon>
        <taxon>Phyllobacterium</taxon>
    </lineage>
</organism>
<gene>
    <name evidence="1" type="ORF">CU103_21990</name>
</gene>
<reference evidence="2" key="1">
    <citation type="submission" date="2017-11" db="EMBL/GenBank/DDBJ databases">
        <authorList>
            <person name="Kuznetsova I."/>
            <person name="Sazanova A."/>
            <person name="Chirak E."/>
            <person name="Safronova V."/>
            <person name="Willems A."/>
        </authorList>
    </citation>
    <scope>NUCLEOTIDE SEQUENCE [LARGE SCALE GENOMIC DNA]</scope>
    <source>
        <strain evidence="2">CCBAU 03422</strain>
    </source>
</reference>
<comment type="caution">
    <text evidence="1">The sequence shown here is derived from an EMBL/GenBank/DDBJ whole genome shotgun (WGS) entry which is preliminary data.</text>
</comment>
<dbReference type="Proteomes" id="UP000241764">
    <property type="component" value="Unassembled WGS sequence"/>
</dbReference>
<dbReference type="Pfam" id="PF06169">
    <property type="entry name" value="DUF982"/>
    <property type="match status" value="1"/>
</dbReference>
<accession>A0A2P7B503</accession>
<dbReference type="Gene3D" id="6.10.250.730">
    <property type="match status" value="1"/>
</dbReference>